<organism evidence="3 4">
    <name type="scientific">Ancylobacter novellus</name>
    <name type="common">Thiobacillus novellus</name>
    <dbReference type="NCBI Taxonomy" id="921"/>
    <lineage>
        <taxon>Bacteria</taxon>
        <taxon>Pseudomonadati</taxon>
        <taxon>Pseudomonadota</taxon>
        <taxon>Alphaproteobacteria</taxon>
        <taxon>Hyphomicrobiales</taxon>
        <taxon>Xanthobacteraceae</taxon>
        <taxon>Ancylobacter</taxon>
    </lineage>
</organism>
<dbReference type="InterPro" id="IPR005064">
    <property type="entry name" value="BUG"/>
</dbReference>
<reference evidence="3 4" key="1">
    <citation type="submission" date="2017-08" db="EMBL/GenBank/DDBJ databases">
        <title>Infants hospitalized years apart are colonized by the same room-sourced microbial strains.</title>
        <authorList>
            <person name="Brooks B."/>
            <person name="Olm M.R."/>
            <person name="Firek B.A."/>
            <person name="Baker R."/>
            <person name="Thomas B.C."/>
            <person name="Morowitz M.J."/>
            <person name="Banfield J.F."/>
        </authorList>
    </citation>
    <scope>NUCLEOTIDE SEQUENCE [LARGE SCALE GENOMIC DNA]</scope>
    <source>
        <strain evidence="3">S2_005_003_R2_43</strain>
    </source>
</reference>
<evidence type="ECO:0008006" key="5">
    <source>
        <dbReference type="Google" id="ProtNLM"/>
    </source>
</evidence>
<dbReference type="Pfam" id="PF03401">
    <property type="entry name" value="TctC"/>
    <property type="match status" value="1"/>
</dbReference>
<dbReference type="PIRSF" id="PIRSF017082">
    <property type="entry name" value="YflP"/>
    <property type="match status" value="1"/>
</dbReference>
<protein>
    <recommendedName>
        <fullName evidence="5">Tripartite tricarboxylate transporter substrate binding protein</fullName>
    </recommendedName>
</protein>
<dbReference type="InterPro" id="IPR042100">
    <property type="entry name" value="Bug_dom1"/>
</dbReference>
<feature type="signal peptide" evidence="2">
    <location>
        <begin position="1"/>
        <end position="32"/>
    </location>
</feature>
<evidence type="ECO:0000313" key="4">
    <source>
        <dbReference type="Proteomes" id="UP000249577"/>
    </source>
</evidence>
<comment type="similarity">
    <text evidence="1">Belongs to the UPF0065 (bug) family.</text>
</comment>
<dbReference type="SUPFAM" id="SSF53850">
    <property type="entry name" value="Periplasmic binding protein-like II"/>
    <property type="match status" value="1"/>
</dbReference>
<sequence>MKSPNGSSRRQALHGAAFAALALAGLSVPAAAAPDVYPSRVVTMVVPFAAGGPTDVLARVLSAHMSKTLGQQVVVENPGGGGGSIGSARVARSNPDGYTMVMGNLGSHAAAVGIYDNLPYDPVKDFEPVMLIGTTPMVVVVNKDLPVKSLKELVDYAKANPGKVGYGTAGKGSIGHLAGISFNQLTGAGLTHIPYRGLSQAMTDVIAGQIPMMFDQVVSGAPHIRTGAVRALAIAGPKRAEALPDVPSAPEAGLPEFETLAWSALFLPKSTPKPIVDKLVAALEAAFHDEGIQKRMKELGNEVPPPEQRTPEALRDFVSAEIAKWTPMIKASGER</sequence>
<dbReference type="Proteomes" id="UP000249577">
    <property type="component" value="Unassembled WGS sequence"/>
</dbReference>
<evidence type="ECO:0000313" key="3">
    <source>
        <dbReference type="EMBL" id="PZQ17244.1"/>
    </source>
</evidence>
<feature type="chain" id="PRO_5015870636" description="Tripartite tricarboxylate transporter substrate binding protein" evidence="2">
    <location>
        <begin position="33"/>
        <end position="335"/>
    </location>
</feature>
<evidence type="ECO:0000256" key="2">
    <source>
        <dbReference type="SAM" id="SignalP"/>
    </source>
</evidence>
<keyword evidence="2" id="KW-0732">Signal</keyword>
<dbReference type="PANTHER" id="PTHR42928:SF5">
    <property type="entry name" value="BLR1237 PROTEIN"/>
    <property type="match status" value="1"/>
</dbReference>
<dbReference type="EMBL" id="QFPN01000003">
    <property type="protein sequence ID" value="PZQ17244.1"/>
    <property type="molecule type" value="Genomic_DNA"/>
</dbReference>
<gene>
    <name evidence="3" type="ORF">DI565_07730</name>
</gene>
<dbReference type="Gene3D" id="3.40.190.150">
    <property type="entry name" value="Bordetella uptake gene, domain 1"/>
    <property type="match status" value="1"/>
</dbReference>
<evidence type="ECO:0000256" key="1">
    <source>
        <dbReference type="ARBA" id="ARBA00006987"/>
    </source>
</evidence>
<comment type="caution">
    <text evidence="3">The sequence shown here is derived from an EMBL/GenBank/DDBJ whole genome shotgun (WGS) entry which is preliminary data.</text>
</comment>
<dbReference type="AlphaFoldDB" id="A0A2W5KN16"/>
<dbReference type="InterPro" id="IPR006311">
    <property type="entry name" value="TAT_signal"/>
</dbReference>
<proteinExistence type="inferred from homology"/>
<dbReference type="Gene3D" id="3.40.190.10">
    <property type="entry name" value="Periplasmic binding protein-like II"/>
    <property type="match status" value="1"/>
</dbReference>
<name>A0A2W5KN16_ANCNO</name>
<dbReference type="PANTHER" id="PTHR42928">
    <property type="entry name" value="TRICARBOXYLATE-BINDING PROTEIN"/>
    <property type="match status" value="1"/>
</dbReference>
<dbReference type="PROSITE" id="PS51318">
    <property type="entry name" value="TAT"/>
    <property type="match status" value="1"/>
</dbReference>
<accession>A0A2W5KN16</accession>